<evidence type="ECO:0000313" key="1">
    <source>
        <dbReference type="EMBL" id="KJF18930.1"/>
    </source>
</evidence>
<evidence type="ECO:0000313" key="2">
    <source>
        <dbReference type="Proteomes" id="UP000032360"/>
    </source>
</evidence>
<dbReference type="STRING" id="1280514.AXFE_02180"/>
<dbReference type="InterPro" id="IPR023198">
    <property type="entry name" value="PGP-like_dom2"/>
</dbReference>
<dbReference type="Gene3D" id="3.40.50.1000">
    <property type="entry name" value="HAD superfamily/HAD-like"/>
    <property type="match status" value="1"/>
</dbReference>
<dbReference type="Proteomes" id="UP000032360">
    <property type="component" value="Unassembled WGS sequence"/>
</dbReference>
<dbReference type="InterPro" id="IPR041492">
    <property type="entry name" value="HAD_2"/>
</dbReference>
<dbReference type="SUPFAM" id="SSF56784">
    <property type="entry name" value="HAD-like"/>
    <property type="match status" value="1"/>
</dbReference>
<keyword evidence="2" id="KW-1185">Reference proteome</keyword>
<dbReference type="GO" id="GO:0008967">
    <property type="term" value="F:phosphoglycolate phosphatase activity"/>
    <property type="evidence" value="ECO:0007669"/>
    <property type="project" value="UniProtKB-EC"/>
</dbReference>
<gene>
    <name evidence="1" type="primary">gph1</name>
    <name evidence="1" type="ORF">AXFE_02180</name>
</gene>
<dbReference type="InterPro" id="IPR050155">
    <property type="entry name" value="HAD-like_hydrolase_sf"/>
</dbReference>
<dbReference type="EMBL" id="JXYS01000003">
    <property type="protein sequence ID" value="KJF18930.1"/>
    <property type="molecule type" value="Genomic_DNA"/>
</dbReference>
<dbReference type="InterPro" id="IPR023214">
    <property type="entry name" value="HAD_sf"/>
</dbReference>
<keyword evidence="1" id="KW-0378">Hydrolase</keyword>
<comment type="caution">
    <text evidence="1">The sequence shown here is derived from an EMBL/GenBank/DDBJ whole genome shotgun (WGS) entry which is preliminary data.</text>
</comment>
<dbReference type="Gene3D" id="1.10.150.240">
    <property type="entry name" value="Putative phosphatase, domain 2"/>
    <property type="match status" value="1"/>
</dbReference>
<name>A0A0D8HLR4_9ACTN</name>
<proteinExistence type="predicted"/>
<dbReference type="EC" id="3.1.3.18" evidence="1"/>
<dbReference type="PANTHER" id="PTHR43434:SF1">
    <property type="entry name" value="PHOSPHOGLYCOLATE PHOSPHATASE"/>
    <property type="match status" value="1"/>
</dbReference>
<dbReference type="GO" id="GO:0006281">
    <property type="term" value="P:DNA repair"/>
    <property type="evidence" value="ECO:0007669"/>
    <property type="project" value="TreeGrafter"/>
</dbReference>
<dbReference type="SFLD" id="SFLDS00003">
    <property type="entry name" value="Haloacid_Dehalogenase"/>
    <property type="match status" value="1"/>
</dbReference>
<reference evidence="1 2" key="1">
    <citation type="submission" date="2015-01" db="EMBL/GenBank/DDBJ databases">
        <title>Draft genome of the acidophilic iron oxidizer Acidithrix ferrooxidans strain Py-F3.</title>
        <authorList>
            <person name="Poehlein A."/>
            <person name="Eisen S."/>
            <person name="Schloemann M."/>
            <person name="Johnson B.D."/>
            <person name="Daniel R."/>
            <person name="Muehling M."/>
        </authorList>
    </citation>
    <scope>NUCLEOTIDE SEQUENCE [LARGE SCALE GENOMIC DNA]</scope>
    <source>
        <strain evidence="1 2">Py-F3</strain>
    </source>
</reference>
<dbReference type="RefSeq" id="WP_052604047.1">
    <property type="nucleotide sequence ID" value="NZ_JXYS01000003.1"/>
</dbReference>
<protein>
    <submittedName>
        <fullName evidence="1">Phosphoglycolate phosphatase</fullName>
        <ecNumber evidence="1">3.1.3.18</ecNumber>
    </submittedName>
</protein>
<dbReference type="OrthoDB" id="9781769at2"/>
<dbReference type="SFLD" id="SFLDG01129">
    <property type="entry name" value="C1.5:_HAD__Beta-PGM__Phosphata"/>
    <property type="match status" value="1"/>
</dbReference>
<organism evidence="1 2">
    <name type="scientific">Acidithrix ferrooxidans</name>
    <dbReference type="NCBI Taxonomy" id="1280514"/>
    <lineage>
        <taxon>Bacteria</taxon>
        <taxon>Bacillati</taxon>
        <taxon>Actinomycetota</taxon>
        <taxon>Acidimicrobiia</taxon>
        <taxon>Acidimicrobiales</taxon>
        <taxon>Acidimicrobiaceae</taxon>
        <taxon>Acidithrix</taxon>
    </lineage>
</organism>
<dbReference type="AlphaFoldDB" id="A0A0D8HLR4"/>
<dbReference type="PANTHER" id="PTHR43434">
    <property type="entry name" value="PHOSPHOGLYCOLATE PHOSPHATASE"/>
    <property type="match status" value="1"/>
</dbReference>
<sequence>MTSDKVAILFDIDGTLIVTDGAGSTSWSMAFKEIYNIDAQIDRYSDIGMTDPEVARRTFEAVIGRAPTKAEFSRLLERRMHYLTESVQDSKGYHVLPGVEDLLPKLIAQGYLLGLVTGNLEAAAHIKLHRASLNRFFSFGGYGSDSPSRTELTILAMRRANVIYGGSITHDEFIAIGDTPNDIIAAHEAGIECIAVASHKYDVDTLKAAGADFVLASLLDELPFKLKM</sequence>
<accession>A0A0D8HLR4</accession>
<dbReference type="InterPro" id="IPR036412">
    <property type="entry name" value="HAD-like_sf"/>
</dbReference>
<dbReference type="Pfam" id="PF13419">
    <property type="entry name" value="HAD_2"/>
    <property type="match status" value="1"/>
</dbReference>